<dbReference type="GO" id="GO:0000209">
    <property type="term" value="P:protein polyubiquitination"/>
    <property type="evidence" value="ECO:0007669"/>
    <property type="project" value="TreeGrafter"/>
</dbReference>
<reference evidence="11" key="1">
    <citation type="submission" date="2025-08" db="UniProtKB">
        <authorList>
            <consortium name="Ensembl"/>
        </authorList>
    </citation>
    <scope>IDENTIFICATION</scope>
</reference>
<dbReference type="PANTHER" id="PTHR46077">
    <property type="entry name" value="E3 UBIQUITIN-PROTEIN LIGASE TOPORS"/>
    <property type="match status" value="1"/>
</dbReference>
<keyword evidence="4" id="KW-0479">Metal-binding</keyword>
<evidence type="ECO:0000259" key="10">
    <source>
        <dbReference type="PROSITE" id="PS50089"/>
    </source>
</evidence>
<name>A0A8C9MZ83_SERCA</name>
<evidence type="ECO:0000313" key="12">
    <source>
        <dbReference type="Proteomes" id="UP000694409"/>
    </source>
</evidence>
<dbReference type="GO" id="GO:0061630">
    <property type="term" value="F:ubiquitin protein ligase activity"/>
    <property type="evidence" value="ECO:0007669"/>
    <property type="project" value="UniProtKB-EC"/>
</dbReference>
<keyword evidence="3" id="KW-0808">Transferase</keyword>
<dbReference type="GeneTree" id="ENSGT00980000198930"/>
<dbReference type="Pfam" id="PF00097">
    <property type="entry name" value="zf-C3HC4"/>
    <property type="match status" value="1"/>
</dbReference>
<accession>A0A8C9MZ83</accession>
<dbReference type="PROSITE" id="PS50089">
    <property type="entry name" value="ZF_RING_2"/>
    <property type="match status" value="1"/>
</dbReference>
<dbReference type="OMA" id="NRDHAGQ"/>
<dbReference type="SUPFAM" id="SSF57850">
    <property type="entry name" value="RING/U-box"/>
    <property type="match status" value="1"/>
</dbReference>
<protein>
    <recommendedName>
        <fullName evidence="2">RING-type E3 ubiquitin transferase</fullName>
        <ecNumber evidence="2">2.3.2.27</ecNumber>
    </recommendedName>
</protein>
<keyword evidence="5 9" id="KW-0863">Zinc-finger</keyword>
<evidence type="ECO:0000256" key="5">
    <source>
        <dbReference type="ARBA" id="ARBA00022771"/>
    </source>
</evidence>
<reference evidence="11" key="2">
    <citation type="submission" date="2025-09" db="UniProtKB">
        <authorList>
            <consortium name="Ensembl"/>
        </authorList>
    </citation>
    <scope>IDENTIFICATION</scope>
</reference>
<dbReference type="PROSITE" id="PS00518">
    <property type="entry name" value="ZF_RING_1"/>
    <property type="match status" value="1"/>
</dbReference>
<evidence type="ECO:0000256" key="1">
    <source>
        <dbReference type="ARBA" id="ARBA00000900"/>
    </source>
</evidence>
<dbReference type="GO" id="GO:0006513">
    <property type="term" value="P:protein monoubiquitination"/>
    <property type="evidence" value="ECO:0007669"/>
    <property type="project" value="TreeGrafter"/>
</dbReference>
<dbReference type="PANTHER" id="PTHR46077:SF1">
    <property type="entry name" value="TOP1 BINDING ARGININE_SERINE RICH PROTEIN, E3 UBIQUITIN LIGASE"/>
    <property type="match status" value="1"/>
</dbReference>
<dbReference type="InterPro" id="IPR017907">
    <property type="entry name" value="Znf_RING_CS"/>
</dbReference>
<dbReference type="InterPro" id="IPR013083">
    <property type="entry name" value="Znf_RING/FYVE/PHD"/>
</dbReference>
<organism evidence="11 12">
    <name type="scientific">Serinus canaria</name>
    <name type="common">Island canary</name>
    <name type="synonym">Fringilla canaria</name>
    <dbReference type="NCBI Taxonomy" id="9135"/>
    <lineage>
        <taxon>Eukaryota</taxon>
        <taxon>Metazoa</taxon>
        <taxon>Chordata</taxon>
        <taxon>Craniata</taxon>
        <taxon>Vertebrata</taxon>
        <taxon>Euteleostomi</taxon>
        <taxon>Archelosauria</taxon>
        <taxon>Archosauria</taxon>
        <taxon>Dinosauria</taxon>
        <taxon>Saurischia</taxon>
        <taxon>Theropoda</taxon>
        <taxon>Coelurosauria</taxon>
        <taxon>Aves</taxon>
        <taxon>Neognathae</taxon>
        <taxon>Neoaves</taxon>
        <taxon>Telluraves</taxon>
        <taxon>Australaves</taxon>
        <taxon>Passeriformes</taxon>
        <taxon>Passeroidea</taxon>
        <taxon>Fringillidae</taxon>
        <taxon>Carduelinae</taxon>
        <taxon>Serinus</taxon>
    </lineage>
</organism>
<dbReference type="InterPro" id="IPR018957">
    <property type="entry name" value="Znf_C3HC4_RING-type"/>
</dbReference>
<feature type="domain" description="RING-type" evidence="10">
    <location>
        <begin position="19"/>
        <end position="58"/>
    </location>
</feature>
<dbReference type="SMART" id="SM00184">
    <property type="entry name" value="RING"/>
    <property type="match status" value="1"/>
</dbReference>
<dbReference type="EC" id="2.3.2.27" evidence="2"/>
<evidence type="ECO:0000256" key="7">
    <source>
        <dbReference type="ARBA" id="ARBA00023015"/>
    </source>
</evidence>
<evidence type="ECO:0000256" key="3">
    <source>
        <dbReference type="ARBA" id="ARBA00022679"/>
    </source>
</evidence>
<keyword evidence="6" id="KW-0862">Zinc</keyword>
<keyword evidence="7" id="KW-0805">Transcription regulation</keyword>
<evidence type="ECO:0000313" key="11">
    <source>
        <dbReference type="Ensembl" id="ENSSCAP00000011346.1"/>
    </source>
</evidence>
<dbReference type="AlphaFoldDB" id="A0A8C9MZ83"/>
<evidence type="ECO:0000256" key="6">
    <source>
        <dbReference type="ARBA" id="ARBA00022833"/>
    </source>
</evidence>
<evidence type="ECO:0000256" key="4">
    <source>
        <dbReference type="ARBA" id="ARBA00022723"/>
    </source>
</evidence>
<dbReference type="Ensembl" id="ENSSCAT00000012813.1">
    <property type="protein sequence ID" value="ENSSCAP00000011346.1"/>
    <property type="gene ID" value="ENSSCAG00000008525.1"/>
</dbReference>
<keyword evidence="12" id="KW-1185">Reference proteome</keyword>
<keyword evidence="8" id="KW-0804">Transcription</keyword>
<proteinExistence type="predicted"/>
<dbReference type="Proteomes" id="UP000694409">
    <property type="component" value="Unassembled WGS sequence"/>
</dbReference>
<evidence type="ECO:0000256" key="8">
    <source>
        <dbReference type="ARBA" id="ARBA00023163"/>
    </source>
</evidence>
<evidence type="ECO:0000256" key="2">
    <source>
        <dbReference type="ARBA" id="ARBA00012483"/>
    </source>
</evidence>
<evidence type="ECO:0000256" key="9">
    <source>
        <dbReference type="PROSITE-ProRule" id="PRU00175"/>
    </source>
</evidence>
<sequence length="88" mass="10179">QDLGELQAESPHNSENQMCPICLDTINNPVSVSWCGHAFCFPCILEWSRNRPVCPICREPFRYLLRKVEITVLSPSSCPLISYRHRQF</sequence>
<comment type="catalytic activity">
    <reaction evidence="1">
        <text>S-ubiquitinyl-[E2 ubiquitin-conjugating enzyme]-L-cysteine + [acceptor protein]-L-lysine = [E2 ubiquitin-conjugating enzyme]-L-cysteine + N(6)-ubiquitinyl-[acceptor protein]-L-lysine.</text>
        <dbReference type="EC" id="2.3.2.27"/>
    </reaction>
</comment>
<dbReference type="GO" id="GO:0008270">
    <property type="term" value="F:zinc ion binding"/>
    <property type="evidence" value="ECO:0007669"/>
    <property type="project" value="UniProtKB-KW"/>
</dbReference>
<dbReference type="Gene3D" id="3.30.40.10">
    <property type="entry name" value="Zinc/RING finger domain, C3HC4 (zinc finger)"/>
    <property type="match status" value="1"/>
</dbReference>
<dbReference type="InterPro" id="IPR001841">
    <property type="entry name" value="Znf_RING"/>
</dbReference>